<dbReference type="RefSeq" id="WP_013629323.1">
    <property type="nucleotide sequence ID" value="NC_015174.1"/>
</dbReference>
<dbReference type="EMBL" id="CP002546">
    <property type="protein sequence ID" value="ADY60602.1"/>
    <property type="molecule type" value="Genomic_DNA"/>
</dbReference>
<accession>F0SH61</accession>
<dbReference type="STRING" id="756272.Plabr_3005"/>
<dbReference type="KEGG" id="pbs:Plabr_3005"/>
<dbReference type="eggNOG" id="COG3356">
    <property type="taxonomic scope" value="Bacteria"/>
</dbReference>
<reference evidence="2" key="1">
    <citation type="submission" date="2011-02" db="EMBL/GenBank/DDBJ databases">
        <title>The complete genome of Planctomyces brasiliensis DSM 5305.</title>
        <authorList>
            <person name="Lucas S."/>
            <person name="Copeland A."/>
            <person name="Lapidus A."/>
            <person name="Bruce D."/>
            <person name="Goodwin L."/>
            <person name="Pitluck S."/>
            <person name="Kyrpides N."/>
            <person name="Mavromatis K."/>
            <person name="Pagani I."/>
            <person name="Ivanova N."/>
            <person name="Ovchinnikova G."/>
            <person name="Lu M."/>
            <person name="Detter J.C."/>
            <person name="Han C."/>
            <person name="Land M."/>
            <person name="Hauser L."/>
            <person name="Markowitz V."/>
            <person name="Cheng J.-F."/>
            <person name="Hugenholtz P."/>
            <person name="Woyke T."/>
            <person name="Wu D."/>
            <person name="Tindall B."/>
            <person name="Pomrenke H.G."/>
            <person name="Brambilla E."/>
            <person name="Klenk H.-P."/>
            <person name="Eisen J.A."/>
        </authorList>
    </citation>
    <scope>NUCLEOTIDE SEQUENCE [LARGE SCALE GENOMIC DNA]</scope>
    <source>
        <strain evidence="2">ATCC 49424 / DSM 5305 / JCM 21570 / NBRC 103401 / IFAM 1448</strain>
    </source>
</reference>
<name>F0SH61_RUBBR</name>
<evidence type="ECO:0000313" key="2">
    <source>
        <dbReference type="Proteomes" id="UP000006860"/>
    </source>
</evidence>
<sequence length="494" mass="54542">MHAIPATWAFRIPAAVILLAFSCYLQTGNSRVLAEETKPVFRAGAATSNITPPLGELIVGGWQPIPATNIHDELHARCLVLDDGNVKLAIVLCDNVGIPREVFDLAKQKIEAATGIPPSHLLLAATHTHSATTARGPLKTLAETDFTDYQKFLAHRISDGVRRALAQLEPARIGWGKIDEPSEVFNRRWFVTDTSLLANPFGGIDRVRMNPPRGSSRLDRPAGPVDPEISFVSVQSLEGRPIALLANYSLHYVGGVRSGDVSADYFGYFAKFIGDKLGATDQSPPFVGILSNGTSGDVNNINFREQSPRKYERYEKMQEVAEKVASRVFEAHQQLTFHEWVPLAAQQMDLTLKTRQPTPAMVDHFAKITASSESGSNRRRSREEIYAERIGKIQQAPEEVSIPLQVIGIGDLGISAIPFETFAETGLELKDRSPFKDTFTIELANGSYGYLPTPEQHRLGGYETWLGTSYVEENASRKIVESLLEMFRGLQQDN</sequence>
<organism evidence="1 2">
    <name type="scientific">Rubinisphaera brasiliensis (strain ATCC 49424 / DSM 5305 / JCM 21570 / IAM 15109 / NBRC 103401 / IFAM 1448)</name>
    <name type="common">Planctomyces brasiliensis</name>
    <dbReference type="NCBI Taxonomy" id="756272"/>
    <lineage>
        <taxon>Bacteria</taxon>
        <taxon>Pseudomonadati</taxon>
        <taxon>Planctomycetota</taxon>
        <taxon>Planctomycetia</taxon>
        <taxon>Planctomycetales</taxon>
        <taxon>Planctomycetaceae</taxon>
        <taxon>Rubinisphaera</taxon>
    </lineage>
</organism>
<dbReference type="AlphaFoldDB" id="F0SH61"/>
<gene>
    <name evidence="1" type="ordered locus">Plabr_3005</name>
</gene>
<protein>
    <submittedName>
        <fullName evidence="1">Signal peptide-domain containing protein</fullName>
    </submittedName>
</protein>
<keyword evidence="2" id="KW-1185">Reference proteome</keyword>
<dbReference type="HOGENOM" id="CLU_030011_5_0_0"/>
<dbReference type="Proteomes" id="UP000006860">
    <property type="component" value="Chromosome"/>
</dbReference>
<evidence type="ECO:0000313" key="1">
    <source>
        <dbReference type="EMBL" id="ADY60602.1"/>
    </source>
</evidence>
<proteinExistence type="predicted"/>